<dbReference type="GO" id="GO:0003700">
    <property type="term" value="F:DNA-binding transcription factor activity"/>
    <property type="evidence" value="ECO:0007669"/>
    <property type="project" value="TreeGrafter"/>
</dbReference>
<dbReference type="EMBL" id="CADCVS010000123">
    <property type="protein sequence ID" value="CAA9480110.1"/>
    <property type="molecule type" value="Genomic_DNA"/>
</dbReference>
<dbReference type="PANTHER" id="PTHR30055">
    <property type="entry name" value="HTH-TYPE TRANSCRIPTIONAL REGULATOR RUTR"/>
    <property type="match status" value="1"/>
</dbReference>
<dbReference type="InterPro" id="IPR001647">
    <property type="entry name" value="HTH_TetR"/>
</dbReference>
<dbReference type="GO" id="GO:0000976">
    <property type="term" value="F:transcription cis-regulatory region binding"/>
    <property type="evidence" value="ECO:0007669"/>
    <property type="project" value="TreeGrafter"/>
</dbReference>
<reference evidence="4" key="1">
    <citation type="submission" date="2020-02" db="EMBL/GenBank/DDBJ databases">
        <authorList>
            <person name="Meier V. D."/>
        </authorList>
    </citation>
    <scope>NUCLEOTIDE SEQUENCE</scope>
    <source>
        <strain evidence="4">AVDCRST_MAG30</strain>
    </source>
</reference>
<dbReference type="InterPro" id="IPR036271">
    <property type="entry name" value="Tet_transcr_reg_TetR-rel_C_sf"/>
</dbReference>
<proteinExistence type="predicted"/>
<organism evidence="4">
    <name type="scientific">uncultured Solirubrobacteraceae bacterium</name>
    <dbReference type="NCBI Taxonomy" id="1162706"/>
    <lineage>
        <taxon>Bacteria</taxon>
        <taxon>Bacillati</taxon>
        <taxon>Actinomycetota</taxon>
        <taxon>Thermoleophilia</taxon>
        <taxon>Solirubrobacterales</taxon>
        <taxon>Solirubrobacteraceae</taxon>
        <taxon>environmental samples</taxon>
    </lineage>
</organism>
<sequence length="208" mass="23529">MGEVVAKTRRRRRSPEEASAEIIAAAEALLRERPFREMTVDEVMRRTELSRPSFYVYFQDRHHLVLRVVEHLAAEFFIPSEPWFTASENGIATAREALEGVVDMYDLHGPVLRALADAATDDQDVERAYNNLIQTFVDATAKHIADEIEAGGIAPLDPQEAARALTLMNERYLSDALGREPRTPREKVIETLVAIWTRTLYPHGTASR</sequence>
<name>A0A6J4RSW7_9ACTN</name>
<evidence type="ECO:0000259" key="3">
    <source>
        <dbReference type="PROSITE" id="PS50977"/>
    </source>
</evidence>
<gene>
    <name evidence="4" type="ORF">AVDCRST_MAG30-733</name>
</gene>
<dbReference type="PANTHER" id="PTHR30055:SF184">
    <property type="entry name" value="HTH-TYPE TRANSCRIPTIONAL REGULATOR ETHR"/>
    <property type="match status" value="1"/>
</dbReference>
<dbReference type="InterPro" id="IPR049397">
    <property type="entry name" value="EthR_C"/>
</dbReference>
<dbReference type="SUPFAM" id="SSF46689">
    <property type="entry name" value="Homeodomain-like"/>
    <property type="match status" value="1"/>
</dbReference>
<feature type="DNA-binding region" description="H-T-H motif" evidence="2">
    <location>
        <begin position="39"/>
        <end position="58"/>
    </location>
</feature>
<dbReference type="Pfam" id="PF00440">
    <property type="entry name" value="TetR_N"/>
    <property type="match status" value="1"/>
</dbReference>
<accession>A0A6J4RSW7</accession>
<dbReference type="Gene3D" id="1.10.10.60">
    <property type="entry name" value="Homeodomain-like"/>
    <property type="match status" value="1"/>
</dbReference>
<dbReference type="Gene3D" id="1.10.357.10">
    <property type="entry name" value="Tetracycline Repressor, domain 2"/>
    <property type="match status" value="1"/>
</dbReference>
<protein>
    <recommendedName>
        <fullName evidence="3">HTH tetR-type domain-containing protein</fullName>
    </recommendedName>
</protein>
<dbReference type="InterPro" id="IPR050109">
    <property type="entry name" value="HTH-type_TetR-like_transc_reg"/>
</dbReference>
<keyword evidence="1 2" id="KW-0238">DNA-binding</keyword>
<dbReference type="InterPro" id="IPR009057">
    <property type="entry name" value="Homeodomain-like_sf"/>
</dbReference>
<feature type="domain" description="HTH tetR-type" evidence="3">
    <location>
        <begin position="16"/>
        <end position="76"/>
    </location>
</feature>
<evidence type="ECO:0000313" key="4">
    <source>
        <dbReference type="EMBL" id="CAA9480110.1"/>
    </source>
</evidence>
<evidence type="ECO:0000256" key="2">
    <source>
        <dbReference type="PROSITE-ProRule" id="PRU00335"/>
    </source>
</evidence>
<dbReference type="Pfam" id="PF21313">
    <property type="entry name" value="EthR_C"/>
    <property type="match status" value="1"/>
</dbReference>
<dbReference type="PROSITE" id="PS50977">
    <property type="entry name" value="HTH_TETR_2"/>
    <property type="match status" value="1"/>
</dbReference>
<evidence type="ECO:0000256" key="1">
    <source>
        <dbReference type="ARBA" id="ARBA00023125"/>
    </source>
</evidence>
<dbReference type="SUPFAM" id="SSF48498">
    <property type="entry name" value="Tetracyclin repressor-like, C-terminal domain"/>
    <property type="match status" value="1"/>
</dbReference>
<dbReference type="AlphaFoldDB" id="A0A6J4RSW7"/>